<evidence type="ECO:0000313" key="3">
    <source>
        <dbReference type="Proteomes" id="UP001500064"/>
    </source>
</evidence>
<evidence type="ECO:0000313" key="2">
    <source>
        <dbReference type="EMBL" id="GAA1612380.1"/>
    </source>
</evidence>
<sequence>MHINELVEHWTIPDEERDLIAGKRDATRLGFAILLKFYTQHGRFPRGRSELPDDVVEHVAKQVRVPVSELGFYEWSGSTIEYHRHQIRTHLGFRTCTTADATKLAVWLAEKGAHAERRPDRVREELLKHLREERIEPPTPGRISRIVASALHNAEVAWSVRIASRLSPGDRQAGFSGLAQADAPTDPAAR</sequence>
<evidence type="ECO:0000259" key="1">
    <source>
        <dbReference type="Pfam" id="PF13700"/>
    </source>
</evidence>
<feature type="domain" description="DUF4158" evidence="1">
    <location>
        <begin position="4"/>
        <end position="150"/>
    </location>
</feature>
<accession>A0ABN2ENC1</accession>
<keyword evidence="3" id="KW-1185">Reference proteome</keyword>
<dbReference type="EMBL" id="BAAAMU010000002">
    <property type="protein sequence ID" value="GAA1612380.1"/>
    <property type="molecule type" value="Genomic_DNA"/>
</dbReference>
<dbReference type="Pfam" id="PF13700">
    <property type="entry name" value="DUF4158"/>
    <property type="match status" value="1"/>
</dbReference>
<dbReference type="RefSeq" id="WP_346101251.1">
    <property type="nucleotide sequence ID" value="NZ_BAAAMU010000002.1"/>
</dbReference>
<proteinExistence type="predicted"/>
<reference evidence="2 3" key="1">
    <citation type="journal article" date="2019" name="Int. J. Syst. Evol. Microbiol.">
        <title>The Global Catalogue of Microorganisms (GCM) 10K type strain sequencing project: providing services to taxonomists for standard genome sequencing and annotation.</title>
        <authorList>
            <consortium name="The Broad Institute Genomics Platform"/>
            <consortium name="The Broad Institute Genome Sequencing Center for Infectious Disease"/>
            <person name="Wu L."/>
            <person name="Ma J."/>
        </authorList>
    </citation>
    <scope>NUCLEOTIDE SEQUENCE [LARGE SCALE GENOMIC DNA]</scope>
    <source>
        <strain evidence="2 3">JCM 13929</strain>
    </source>
</reference>
<dbReference type="Proteomes" id="UP001500064">
    <property type="component" value="Unassembled WGS sequence"/>
</dbReference>
<dbReference type="InterPro" id="IPR025296">
    <property type="entry name" value="DUF4158"/>
</dbReference>
<organism evidence="2 3">
    <name type="scientific">Nonomuraea maheshkhaliensis</name>
    <dbReference type="NCBI Taxonomy" id="419590"/>
    <lineage>
        <taxon>Bacteria</taxon>
        <taxon>Bacillati</taxon>
        <taxon>Actinomycetota</taxon>
        <taxon>Actinomycetes</taxon>
        <taxon>Streptosporangiales</taxon>
        <taxon>Streptosporangiaceae</taxon>
        <taxon>Nonomuraea</taxon>
    </lineage>
</organism>
<protein>
    <recommendedName>
        <fullName evidence="1">DUF4158 domain-containing protein</fullName>
    </recommendedName>
</protein>
<name>A0ABN2ENC1_9ACTN</name>
<gene>
    <name evidence="2" type="ORF">GCM10009733_005530</name>
</gene>
<comment type="caution">
    <text evidence="2">The sequence shown here is derived from an EMBL/GenBank/DDBJ whole genome shotgun (WGS) entry which is preliminary data.</text>
</comment>